<keyword evidence="1" id="KW-0547">Nucleotide-binding</keyword>
<feature type="compositionally biased region" description="Basic and acidic residues" evidence="2">
    <location>
        <begin position="25"/>
        <end position="43"/>
    </location>
</feature>
<dbReference type="InterPro" id="IPR025476">
    <property type="entry name" value="Helitron_helicase-like"/>
</dbReference>
<dbReference type="EC" id="5.6.2.3" evidence="1"/>
<evidence type="ECO:0000256" key="1">
    <source>
        <dbReference type="RuleBase" id="RU363044"/>
    </source>
</evidence>
<feature type="compositionally biased region" description="Basic and acidic residues" evidence="2">
    <location>
        <begin position="1"/>
        <end position="13"/>
    </location>
</feature>
<name>A0A6J1QKV6_9HYME</name>
<dbReference type="GO" id="GO:0043139">
    <property type="term" value="F:5'-3' DNA helicase activity"/>
    <property type="evidence" value="ECO:0007669"/>
    <property type="project" value="UniProtKB-EC"/>
</dbReference>
<dbReference type="OrthoDB" id="10053386at2759"/>
<dbReference type="GO" id="GO:0000723">
    <property type="term" value="P:telomere maintenance"/>
    <property type="evidence" value="ECO:0007669"/>
    <property type="project" value="InterPro"/>
</dbReference>
<proteinExistence type="inferred from homology"/>
<organism evidence="6 7">
    <name type="scientific">Temnothorax curvispinosus</name>
    <dbReference type="NCBI Taxonomy" id="300111"/>
    <lineage>
        <taxon>Eukaryota</taxon>
        <taxon>Metazoa</taxon>
        <taxon>Ecdysozoa</taxon>
        <taxon>Arthropoda</taxon>
        <taxon>Hexapoda</taxon>
        <taxon>Insecta</taxon>
        <taxon>Pterygota</taxon>
        <taxon>Neoptera</taxon>
        <taxon>Endopterygota</taxon>
        <taxon>Hymenoptera</taxon>
        <taxon>Apocrita</taxon>
        <taxon>Aculeata</taxon>
        <taxon>Formicoidea</taxon>
        <taxon>Formicidae</taxon>
        <taxon>Myrmicinae</taxon>
        <taxon>Temnothorax</taxon>
    </lineage>
</organism>
<evidence type="ECO:0000259" key="5">
    <source>
        <dbReference type="Pfam" id="PF21530"/>
    </source>
</evidence>
<gene>
    <name evidence="7" type="primary">LOC112460639</name>
</gene>
<dbReference type="RefSeq" id="XP_024881195.1">
    <property type="nucleotide sequence ID" value="XM_025025427.1"/>
</dbReference>
<keyword evidence="1" id="KW-0233">DNA recombination</keyword>
<dbReference type="AlphaFoldDB" id="A0A6J1QKV6"/>
<feature type="domain" description="DNA helicase Pif1-like 2B" evidence="5">
    <location>
        <begin position="1004"/>
        <end position="1050"/>
    </location>
</feature>
<evidence type="ECO:0000259" key="3">
    <source>
        <dbReference type="Pfam" id="PF05970"/>
    </source>
</evidence>
<dbReference type="Gene3D" id="3.40.50.300">
    <property type="entry name" value="P-loop containing nucleotide triphosphate hydrolases"/>
    <property type="match status" value="2"/>
</dbReference>
<keyword evidence="1" id="KW-0234">DNA repair</keyword>
<dbReference type="CDD" id="cd18809">
    <property type="entry name" value="SF1_C_RecD"/>
    <property type="match status" value="1"/>
</dbReference>
<feature type="region of interest" description="Disordered" evidence="2">
    <location>
        <begin position="1"/>
        <end position="79"/>
    </location>
</feature>
<feature type="compositionally biased region" description="Basic and acidic residues" evidence="2">
    <location>
        <begin position="51"/>
        <end position="66"/>
    </location>
</feature>
<comment type="cofactor">
    <cofactor evidence="1">
        <name>Mg(2+)</name>
        <dbReference type="ChEBI" id="CHEBI:18420"/>
    </cofactor>
</comment>
<dbReference type="GO" id="GO:0006281">
    <property type="term" value="P:DNA repair"/>
    <property type="evidence" value="ECO:0007669"/>
    <property type="project" value="UniProtKB-KW"/>
</dbReference>
<keyword evidence="6" id="KW-1185">Reference proteome</keyword>
<dbReference type="InterPro" id="IPR010285">
    <property type="entry name" value="DNA_helicase_pif1-like_DEAD"/>
</dbReference>
<dbReference type="Pfam" id="PF21530">
    <property type="entry name" value="Pif1_2B_dom"/>
    <property type="match status" value="1"/>
</dbReference>
<dbReference type="GO" id="GO:0006310">
    <property type="term" value="P:DNA recombination"/>
    <property type="evidence" value="ECO:0007669"/>
    <property type="project" value="UniProtKB-KW"/>
</dbReference>
<reference evidence="7" key="1">
    <citation type="submission" date="2025-08" db="UniProtKB">
        <authorList>
            <consortium name="RefSeq"/>
        </authorList>
    </citation>
    <scope>IDENTIFICATION</scope>
    <source>
        <tissue evidence="7">Whole body</tissue>
    </source>
</reference>
<evidence type="ECO:0000259" key="4">
    <source>
        <dbReference type="Pfam" id="PF14214"/>
    </source>
</evidence>
<dbReference type="GO" id="GO:0005524">
    <property type="term" value="F:ATP binding"/>
    <property type="evidence" value="ECO:0007669"/>
    <property type="project" value="UniProtKB-KW"/>
</dbReference>
<dbReference type="PANTHER" id="PTHR10492:SF57">
    <property type="entry name" value="ATP-DEPENDENT DNA HELICASE"/>
    <property type="match status" value="1"/>
</dbReference>
<feature type="domain" description="DNA helicase Pif1-like DEAD-box helicase" evidence="3">
    <location>
        <begin position="708"/>
        <end position="916"/>
    </location>
</feature>
<dbReference type="GeneID" id="112460639"/>
<dbReference type="FunFam" id="3.40.50.300:FF:002884">
    <property type="entry name" value="ATP-dependent DNA helicase"/>
    <property type="match status" value="1"/>
</dbReference>
<evidence type="ECO:0000256" key="2">
    <source>
        <dbReference type="SAM" id="MobiDB-lite"/>
    </source>
</evidence>
<comment type="catalytic activity">
    <reaction evidence="1">
        <text>ATP + H2O = ADP + phosphate + H(+)</text>
        <dbReference type="Rhea" id="RHEA:13065"/>
        <dbReference type="ChEBI" id="CHEBI:15377"/>
        <dbReference type="ChEBI" id="CHEBI:15378"/>
        <dbReference type="ChEBI" id="CHEBI:30616"/>
        <dbReference type="ChEBI" id="CHEBI:43474"/>
        <dbReference type="ChEBI" id="CHEBI:456216"/>
        <dbReference type="EC" id="5.6.2.3"/>
    </reaction>
</comment>
<keyword evidence="1" id="KW-0067">ATP-binding</keyword>
<feature type="non-terminal residue" evidence="7">
    <location>
        <position position="1139"/>
    </location>
</feature>
<feature type="domain" description="Helitron helicase-like" evidence="4">
    <location>
        <begin position="273"/>
        <end position="374"/>
    </location>
</feature>
<accession>A0A6J1QKV6</accession>
<dbReference type="PANTHER" id="PTHR10492">
    <property type="match status" value="1"/>
</dbReference>
<dbReference type="InterPro" id="IPR027417">
    <property type="entry name" value="P-loop_NTPase"/>
</dbReference>
<dbReference type="SUPFAM" id="SSF52540">
    <property type="entry name" value="P-loop containing nucleoside triphosphate hydrolases"/>
    <property type="match status" value="2"/>
</dbReference>
<dbReference type="Pfam" id="PF14214">
    <property type="entry name" value="Helitron_like_N"/>
    <property type="match status" value="1"/>
</dbReference>
<evidence type="ECO:0000313" key="6">
    <source>
        <dbReference type="Proteomes" id="UP000504618"/>
    </source>
</evidence>
<keyword evidence="1" id="KW-0347">Helicase</keyword>
<keyword evidence="1" id="KW-0227">DNA damage</keyword>
<keyword evidence="1" id="KW-0378">Hydrolase</keyword>
<dbReference type="GO" id="GO:0016787">
    <property type="term" value="F:hydrolase activity"/>
    <property type="evidence" value="ECO:0007669"/>
    <property type="project" value="UniProtKB-KW"/>
</dbReference>
<sequence>MRKNESSEERSQRLEANAQRNSQHRANENNDAKTQRLEADAQRHAQQRVNENNDAKTQRLEADAQRHAQQRVNENDDARTQRLEADAQRRAQQRVNENDDAMNKRLEADAQRHAQGSALAMASMGAPGNRNPLDVVNNAPYCLKIHGQYHHLTTTAMRPADGQAPRFAQLYFLDTEEAINHRMNNKANQKCDPVLMKDLSCFMIQSNEFAKTFKMMRQVEQDLNPRGNKAINLMLSFRNDPQHDQRRYNAPRANEIAVVFQNVDGFKVTQMDYYAHLLAPRVEFSQFKKAGKLRCQFILDAYMKTEANRLNYIKLNQPQLRAELYSGLMDHLDNRAQNEGIKAGIPVILPSSFMGSPRNMQERYQDAMSLVRKFAYAGVIEFQKRGLPHLHLLAMLSDEDKPRLQEVIDMMVWAEIPDKERYPELNVKILRHMIHGPCGDHSQRYPCTGDDGKCSKVQAQDGTRLIKIDEVNSYLDARYVSAPEAMWRLNGYDLFMKSHTVIRLAVHLPNRQMVYFRAGNEEQAAQRELTRDTTLTAWFKLNQSDENAVHFLYTDIPYHYIYDKKETKWKLRKKGGDKIISRLYTDAAIAKNLVEADDLWEKTLEEATDSKMPVQLRELFAYICIYGTPTDVLTLWNKYKDHMIEDFVHNNVVNPENMALNHIQEILKNNGSSCENFQLPNPIPVNIYVTEYNVDEERRRGDYLLSTLNVEQRYVYDIVMRAIDNENEPQRLFYIDGFAGSGKTYLFNTFLSVIRGKNEMVIPCASTGIAATLLKGGKTYHSLFKLSIPIDDGAKSNIRGNSQAARELISAKLIIWDEVSMTVGHALTAVDKLFKDLMKNPRPFGGKVILFAGDFRQNLPVVPHAHKAAIIESTVKYNPIWRNVTQVKLQQNMRTADEKEFANWLMQLGDGKLSSTDGLHLDTIEIPQDFISKESIITEIFGDRITMEQIRENPDRAILCPKNEDTFKINDEILRLMEGEEKEYLSIDSIVSDDPQEQLNYPTEFLNSMTPSGMPVHRLKIKVSVTIILLRNLNTKKGLCNGTRFIVTDLKHNLIYAEVLTGPARGQIVFIPKIDFITNDSEVPFKLKRRQFPIRVSFAMTINKSQGQTLQKVGIYLPHPVFAHGQLYVAFSRATKKEN</sequence>
<evidence type="ECO:0000313" key="7">
    <source>
        <dbReference type="RefSeq" id="XP_024881195.1"/>
    </source>
</evidence>
<dbReference type="InterPro" id="IPR049163">
    <property type="entry name" value="Pif1-like_2B_dom"/>
</dbReference>
<dbReference type="Proteomes" id="UP000504618">
    <property type="component" value="Unplaced"/>
</dbReference>
<comment type="similarity">
    <text evidence="1">Belongs to the helicase family.</text>
</comment>
<dbReference type="Pfam" id="PF05970">
    <property type="entry name" value="PIF1"/>
    <property type="match status" value="1"/>
</dbReference>
<protein>
    <recommendedName>
        <fullName evidence="1">ATP-dependent DNA helicase</fullName>
        <ecNumber evidence="1">5.6.2.3</ecNumber>
    </recommendedName>
</protein>